<dbReference type="PROSITE" id="PS51677">
    <property type="entry name" value="NODB"/>
    <property type="match status" value="1"/>
</dbReference>
<sequence length="247" mass="28710">MFRTIVFHEIRPEEEIATGQRDIAVNDGYNDRLPMPLYNNVQNFEQQMKWLQESGYHFLTLDEIKDFYANGTELPARSVHVTFDDCYQSVKKYAYPLLKQLGIQATYFIPTGWVFEEPHAYDAAHSRALSFPELKQMTDVFEFANHTNHFHQRHGISESRIMWAAKEDFIRDIKECNKYKLVTQKDVFGYPFGLYDDQSPQTLSEQGFKLAFTCDSGFNTADTNPLLLKREVISDSLGLDGFKQLFA</sequence>
<dbReference type="PANTHER" id="PTHR34216">
    <property type="match status" value="1"/>
</dbReference>
<dbReference type="SUPFAM" id="SSF88713">
    <property type="entry name" value="Glycoside hydrolase/deacetylase"/>
    <property type="match status" value="1"/>
</dbReference>
<evidence type="ECO:0000256" key="1">
    <source>
        <dbReference type="ARBA" id="ARBA00022729"/>
    </source>
</evidence>
<name>A0A0R1GUR4_9LACO</name>
<evidence type="ECO:0000313" key="4">
    <source>
        <dbReference type="Proteomes" id="UP000050909"/>
    </source>
</evidence>
<dbReference type="EMBL" id="AZCV01000004">
    <property type="protein sequence ID" value="KRK37608.1"/>
    <property type="molecule type" value="Genomic_DNA"/>
</dbReference>
<keyword evidence="1" id="KW-0732">Signal</keyword>
<dbReference type="GO" id="GO:0016810">
    <property type="term" value="F:hydrolase activity, acting on carbon-nitrogen (but not peptide) bonds"/>
    <property type="evidence" value="ECO:0007669"/>
    <property type="project" value="InterPro"/>
</dbReference>
<protein>
    <submittedName>
        <fullName evidence="3">Exported polysaccharide deacetylase</fullName>
    </submittedName>
</protein>
<dbReference type="PANTHER" id="PTHR34216:SF7">
    <property type="entry name" value="POLY-BETA-1,6-N-ACETYL-D-GLUCOSAMINE N-DEACETYLASE"/>
    <property type="match status" value="1"/>
</dbReference>
<evidence type="ECO:0000313" key="3">
    <source>
        <dbReference type="EMBL" id="KRK37608.1"/>
    </source>
</evidence>
<organism evidence="3 4">
    <name type="scientific">Amylolactobacillus amylotrophicus DSM 20534</name>
    <dbReference type="NCBI Taxonomy" id="1423722"/>
    <lineage>
        <taxon>Bacteria</taxon>
        <taxon>Bacillati</taxon>
        <taxon>Bacillota</taxon>
        <taxon>Bacilli</taxon>
        <taxon>Lactobacillales</taxon>
        <taxon>Lactobacillaceae</taxon>
        <taxon>Amylolactobacillus</taxon>
    </lineage>
</organism>
<dbReference type="Proteomes" id="UP000050909">
    <property type="component" value="Unassembled WGS sequence"/>
</dbReference>
<proteinExistence type="predicted"/>
<dbReference type="GO" id="GO:0005975">
    <property type="term" value="P:carbohydrate metabolic process"/>
    <property type="evidence" value="ECO:0007669"/>
    <property type="project" value="InterPro"/>
</dbReference>
<feature type="domain" description="NodB homology" evidence="2">
    <location>
        <begin position="77"/>
        <end position="247"/>
    </location>
</feature>
<dbReference type="PATRIC" id="fig|1423722.3.peg.1245"/>
<comment type="caution">
    <text evidence="3">The sequence shown here is derived from an EMBL/GenBank/DDBJ whole genome shotgun (WGS) entry which is preliminary data.</text>
</comment>
<reference evidence="3 4" key="1">
    <citation type="journal article" date="2015" name="Genome Announc.">
        <title>Expanding the biotechnology potential of lactobacilli through comparative genomics of 213 strains and associated genera.</title>
        <authorList>
            <person name="Sun Z."/>
            <person name="Harris H.M."/>
            <person name="McCann A."/>
            <person name="Guo C."/>
            <person name="Argimon S."/>
            <person name="Zhang W."/>
            <person name="Yang X."/>
            <person name="Jeffery I.B."/>
            <person name="Cooney J.C."/>
            <person name="Kagawa T.F."/>
            <person name="Liu W."/>
            <person name="Song Y."/>
            <person name="Salvetti E."/>
            <person name="Wrobel A."/>
            <person name="Rasinkangas P."/>
            <person name="Parkhill J."/>
            <person name="Rea M.C."/>
            <person name="O'Sullivan O."/>
            <person name="Ritari J."/>
            <person name="Douillard F.P."/>
            <person name="Paul Ross R."/>
            <person name="Yang R."/>
            <person name="Briner A.E."/>
            <person name="Felis G.E."/>
            <person name="de Vos W.M."/>
            <person name="Barrangou R."/>
            <person name="Klaenhammer T.R."/>
            <person name="Caufield P.W."/>
            <person name="Cui Y."/>
            <person name="Zhang H."/>
            <person name="O'Toole P.W."/>
        </authorList>
    </citation>
    <scope>NUCLEOTIDE SEQUENCE [LARGE SCALE GENOMIC DNA]</scope>
    <source>
        <strain evidence="3 4">DSM 20534</strain>
    </source>
</reference>
<dbReference type="InterPro" id="IPR011330">
    <property type="entry name" value="Glyco_hydro/deAcase_b/a-brl"/>
</dbReference>
<dbReference type="InterPro" id="IPR051398">
    <property type="entry name" value="Polysacch_Deacetylase"/>
</dbReference>
<dbReference type="InterPro" id="IPR002509">
    <property type="entry name" value="NODB_dom"/>
</dbReference>
<dbReference type="AlphaFoldDB" id="A0A0R1GUR4"/>
<keyword evidence="4" id="KW-1185">Reference proteome</keyword>
<dbReference type="RefSeq" id="WP_056945750.1">
    <property type="nucleotide sequence ID" value="NZ_AZCV01000004.1"/>
</dbReference>
<evidence type="ECO:0000259" key="2">
    <source>
        <dbReference type="PROSITE" id="PS51677"/>
    </source>
</evidence>
<dbReference type="Gene3D" id="3.20.20.370">
    <property type="entry name" value="Glycoside hydrolase/deacetylase"/>
    <property type="match status" value="1"/>
</dbReference>
<accession>A0A0R1GUR4</accession>
<dbReference type="Pfam" id="PF01522">
    <property type="entry name" value="Polysacc_deac_1"/>
    <property type="match status" value="1"/>
</dbReference>
<gene>
    <name evidence="3" type="ORF">FC62_GL001221</name>
</gene>